<keyword evidence="3" id="KW-1185">Reference proteome</keyword>
<dbReference type="GO" id="GO:0008664">
    <property type="term" value="F:RNA 2',3'-cyclic 3'-phosphodiesterase activity"/>
    <property type="evidence" value="ECO:0007669"/>
    <property type="project" value="InterPro"/>
</dbReference>
<dbReference type="Pfam" id="PF13563">
    <property type="entry name" value="2_5_RNA_ligase2"/>
    <property type="match status" value="1"/>
</dbReference>
<dbReference type="PANTHER" id="PTHR35561">
    <property type="entry name" value="RNA 2',3'-CYCLIC PHOSPHODIESTERASE"/>
    <property type="match status" value="1"/>
</dbReference>
<evidence type="ECO:0000256" key="1">
    <source>
        <dbReference type="ARBA" id="ARBA00022801"/>
    </source>
</evidence>
<evidence type="ECO:0008006" key="4">
    <source>
        <dbReference type="Google" id="ProtNLM"/>
    </source>
</evidence>
<dbReference type="PANTHER" id="PTHR35561:SF1">
    <property type="entry name" value="RNA 2',3'-CYCLIC PHOSPHODIESTERASE"/>
    <property type="match status" value="1"/>
</dbReference>
<evidence type="ECO:0000313" key="3">
    <source>
        <dbReference type="Proteomes" id="UP000218151"/>
    </source>
</evidence>
<sequence>MPFRVAPRPLYVMIKPPPPLADHLHAAFGPTRRPDLLHMTMRPLGDRAAFAGSELDRLRRLLDRFRAPPFRVALDRLGGDGERLVLHGSEPIRGVLRFQRALARLLAAHGFGGRYAFRPHVTLAYGQAPRQAHAVDVVSWTAHDYLLVESVVGEARHELLGRWPLTP</sequence>
<evidence type="ECO:0000313" key="2">
    <source>
        <dbReference type="EMBL" id="PAX06862.1"/>
    </source>
</evidence>
<dbReference type="Gene3D" id="3.90.1140.10">
    <property type="entry name" value="Cyclic phosphodiesterase"/>
    <property type="match status" value="1"/>
</dbReference>
<dbReference type="RefSeq" id="WP_095998687.1">
    <property type="nucleotide sequence ID" value="NZ_NSLI01000004.1"/>
</dbReference>
<dbReference type="InterPro" id="IPR004175">
    <property type="entry name" value="RNA_CPDase"/>
</dbReference>
<name>A0A2A2SCF9_9SPHN</name>
<dbReference type="AlphaFoldDB" id="A0A2A2SCF9"/>
<protein>
    <recommendedName>
        <fullName evidence="4">2'-5' RNA ligase</fullName>
    </recommendedName>
</protein>
<reference evidence="3" key="1">
    <citation type="submission" date="2017-09" db="EMBL/GenBank/DDBJ databases">
        <authorList>
            <person name="Feng G."/>
            <person name="Zhu H."/>
        </authorList>
    </citation>
    <scope>NUCLEOTIDE SEQUENCE [LARGE SCALE GENOMIC DNA]</scope>
    <source>
        <strain evidence="3">1PNM-20</strain>
    </source>
</reference>
<dbReference type="Proteomes" id="UP000218151">
    <property type="component" value="Unassembled WGS sequence"/>
</dbReference>
<proteinExistence type="predicted"/>
<dbReference type="OrthoDB" id="7770344at2"/>
<keyword evidence="1" id="KW-0378">Hydrolase</keyword>
<dbReference type="EMBL" id="NSLI01000004">
    <property type="protein sequence ID" value="PAX06862.1"/>
    <property type="molecule type" value="Genomic_DNA"/>
</dbReference>
<organism evidence="2 3">
    <name type="scientific">Sphingomonas lenta</name>
    <dbReference type="NCBI Taxonomy" id="1141887"/>
    <lineage>
        <taxon>Bacteria</taxon>
        <taxon>Pseudomonadati</taxon>
        <taxon>Pseudomonadota</taxon>
        <taxon>Alphaproteobacteria</taxon>
        <taxon>Sphingomonadales</taxon>
        <taxon>Sphingomonadaceae</taxon>
        <taxon>Sphingomonas</taxon>
    </lineage>
</organism>
<accession>A0A2A2SCF9</accession>
<dbReference type="GO" id="GO:0004113">
    <property type="term" value="F:2',3'-cyclic-nucleotide 3'-phosphodiesterase activity"/>
    <property type="evidence" value="ECO:0007669"/>
    <property type="project" value="InterPro"/>
</dbReference>
<dbReference type="InterPro" id="IPR009097">
    <property type="entry name" value="Cyclic_Pdiesterase"/>
</dbReference>
<comment type="caution">
    <text evidence="2">The sequence shown here is derived from an EMBL/GenBank/DDBJ whole genome shotgun (WGS) entry which is preliminary data.</text>
</comment>
<dbReference type="SUPFAM" id="SSF55144">
    <property type="entry name" value="LigT-like"/>
    <property type="match status" value="1"/>
</dbReference>
<gene>
    <name evidence="2" type="ORF">CKY28_12345</name>
</gene>